<protein>
    <submittedName>
        <fullName evidence="1">Uncharacterized protein</fullName>
    </submittedName>
</protein>
<evidence type="ECO:0000313" key="1">
    <source>
        <dbReference type="EMBL" id="KFG72214.1"/>
    </source>
</evidence>
<keyword evidence="2" id="KW-1185">Reference proteome</keyword>
<dbReference type="Proteomes" id="UP000029095">
    <property type="component" value="Unassembled WGS sequence"/>
</dbReference>
<sequence>MGKSDLTVDITLLKATEKQLRSIQGEFEGIDDWKKELRAVVGAERMVKAMSTFVDNWDRHRKELVEEIGKVGGWVGSTRKAFEDLDRDLANQVTQKKAKEK</sequence>
<comment type="caution">
    <text evidence="1">The sequence shown here is derived from an EMBL/GenBank/DDBJ whole genome shotgun (WGS) entry which is preliminary data.</text>
</comment>
<dbReference type="RefSeq" id="WP_043382146.1">
    <property type="nucleotide sequence ID" value="NZ_KN039947.1"/>
</dbReference>
<organism evidence="1 2">
    <name type="scientific">Streptomyces mutabilis</name>
    <dbReference type="NCBI Taxonomy" id="67332"/>
    <lineage>
        <taxon>Bacteria</taxon>
        <taxon>Bacillati</taxon>
        <taxon>Actinomycetota</taxon>
        <taxon>Actinomycetes</taxon>
        <taxon>Kitasatosporales</taxon>
        <taxon>Streptomycetaceae</taxon>
        <taxon>Streptomyces</taxon>
    </lineage>
</organism>
<name>A0A086MTJ6_9ACTN</name>
<gene>
    <name evidence="1" type="ORF">FM21_29030</name>
</gene>
<dbReference type="HOGENOM" id="CLU_172312_2_1_11"/>
<dbReference type="STRING" id="1915400.FM21_29030"/>
<reference evidence="1 2" key="1">
    <citation type="submission" date="2014-05" db="EMBL/GenBank/DDBJ databases">
        <title>Complete genome sequence of the Streptomyces mutabilis TRM45540.</title>
        <authorList>
            <person name="Luo X."/>
            <person name="Zhang L."/>
        </authorList>
    </citation>
    <scope>NUCLEOTIDE SEQUENCE [LARGE SCALE GENOMIC DNA]</scope>
    <source>
        <strain evidence="1 2">TRM45540</strain>
    </source>
</reference>
<proteinExistence type="predicted"/>
<accession>A0A086MTJ6</accession>
<evidence type="ECO:0000313" key="2">
    <source>
        <dbReference type="Proteomes" id="UP000029095"/>
    </source>
</evidence>
<dbReference type="AlphaFoldDB" id="A0A086MTJ6"/>
<dbReference type="EMBL" id="JNFQ01000003">
    <property type="protein sequence ID" value="KFG72214.1"/>
    <property type="molecule type" value="Genomic_DNA"/>
</dbReference>